<dbReference type="Proteomes" id="UP000284375">
    <property type="component" value="Unassembled WGS sequence"/>
</dbReference>
<evidence type="ECO:0000256" key="4">
    <source>
        <dbReference type="ARBA" id="ARBA00023136"/>
    </source>
</evidence>
<reference evidence="8 9" key="1">
    <citation type="submission" date="2015-09" db="EMBL/GenBank/DDBJ databases">
        <title>Host preference determinants of Valsa canker pathogens revealed by comparative genomics.</title>
        <authorList>
            <person name="Yin Z."/>
            <person name="Huang L."/>
        </authorList>
    </citation>
    <scope>NUCLEOTIDE SEQUENCE [LARGE SCALE GENOMIC DNA]</scope>
    <source>
        <strain evidence="8 9">YSFL</strain>
    </source>
</reference>
<keyword evidence="3 6" id="KW-1133">Transmembrane helix</keyword>
<gene>
    <name evidence="8" type="ORF">VSDG_08426</name>
</gene>
<evidence type="ECO:0000256" key="1">
    <source>
        <dbReference type="ARBA" id="ARBA00004141"/>
    </source>
</evidence>
<proteinExistence type="inferred from homology"/>
<keyword evidence="2 6" id="KW-0812">Transmembrane</keyword>
<evidence type="ECO:0000259" key="7">
    <source>
        <dbReference type="Pfam" id="PF20684"/>
    </source>
</evidence>
<feature type="transmembrane region" description="Helical" evidence="6">
    <location>
        <begin position="21"/>
        <end position="38"/>
    </location>
</feature>
<comment type="caution">
    <text evidence="8">The sequence shown here is derived from an EMBL/GenBank/DDBJ whole genome shotgun (WGS) entry which is preliminary data.</text>
</comment>
<dbReference type="InterPro" id="IPR049326">
    <property type="entry name" value="Rhodopsin_dom_fungi"/>
</dbReference>
<dbReference type="Pfam" id="PF20684">
    <property type="entry name" value="Fung_rhodopsin"/>
    <property type="match status" value="1"/>
</dbReference>
<evidence type="ECO:0000256" key="3">
    <source>
        <dbReference type="ARBA" id="ARBA00022989"/>
    </source>
</evidence>
<evidence type="ECO:0000256" key="2">
    <source>
        <dbReference type="ARBA" id="ARBA00022692"/>
    </source>
</evidence>
<keyword evidence="4 6" id="KW-0472">Membrane</keyword>
<dbReference type="OrthoDB" id="5378633at2759"/>
<accession>A0A423VHM4</accession>
<dbReference type="GO" id="GO:0016020">
    <property type="term" value="C:membrane"/>
    <property type="evidence" value="ECO:0007669"/>
    <property type="project" value="UniProtKB-SubCell"/>
</dbReference>
<feature type="transmembrane region" description="Helical" evidence="6">
    <location>
        <begin position="80"/>
        <end position="98"/>
    </location>
</feature>
<feature type="transmembrane region" description="Helical" evidence="6">
    <location>
        <begin position="110"/>
        <end position="135"/>
    </location>
</feature>
<organism evidence="8 9">
    <name type="scientific">Cytospora chrysosperma</name>
    <name type="common">Cytospora canker fungus</name>
    <name type="synonym">Sphaeria chrysosperma</name>
    <dbReference type="NCBI Taxonomy" id="252740"/>
    <lineage>
        <taxon>Eukaryota</taxon>
        <taxon>Fungi</taxon>
        <taxon>Dikarya</taxon>
        <taxon>Ascomycota</taxon>
        <taxon>Pezizomycotina</taxon>
        <taxon>Sordariomycetes</taxon>
        <taxon>Sordariomycetidae</taxon>
        <taxon>Diaporthales</taxon>
        <taxon>Cytosporaceae</taxon>
        <taxon>Cytospora</taxon>
    </lineage>
</organism>
<protein>
    <recommendedName>
        <fullName evidence="7">Rhodopsin domain-containing protein</fullName>
    </recommendedName>
</protein>
<evidence type="ECO:0000313" key="9">
    <source>
        <dbReference type="Proteomes" id="UP000284375"/>
    </source>
</evidence>
<comment type="similarity">
    <text evidence="5">Belongs to the SAT4 family.</text>
</comment>
<evidence type="ECO:0000256" key="6">
    <source>
        <dbReference type="SAM" id="Phobius"/>
    </source>
</evidence>
<name>A0A423VHM4_CYTCH</name>
<feature type="transmembrane region" description="Helical" evidence="6">
    <location>
        <begin position="222"/>
        <end position="252"/>
    </location>
</feature>
<keyword evidence="9" id="KW-1185">Reference proteome</keyword>
<dbReference type="STRING" id="252740.A0A423VHM4"/>
<feature type="transmembrane region" description="Helical" evidence="6">
    <location>
        <begin position="190"/>
        <end position="210"/>
    </location>
</feature>
<dbReference type="PANTHER" id="PTHR33048:SF47">
    <property type="entry name" value="INTEGRAL MEMBRANE PROTEIN-RELATED"/>
    <property type="match status" value="1"/>
</dbReference>
<evidence type="ECO:0000313" key="8">
    <source>
        <dbReference type="EMBL" id="ROV90416.1"/>
    </source>
</evidence>
<dbReference type="PANTHER" id="PTHR33048">
    <property type="entry name" value="PTH11-LIKE INTEGRAL MEMBRANE PROTEIN (AFU_ORTHOLOGUE AFUA_5G11245)"/>
    <property type="match status" value="1"/>
</dbReference>
<dbReference type="EMBL" id="LJZO01000050">
    <property type="protein sequence ID" value="ROV90416.1"/>
    <property type="molecule type" value="Genomic_DNA"/>
</dbReference>
<evidence type="ECO:0000256" key="5">
    <source>
        <dbReference type="ARBA" id="ARBA00038359"/>
    </source>
</evidence>
<feature type="domain" description="Rhodopsin" evidence="7">
    <location>
        <begin position="62"/>
        <end position="249"/>
    </location>
</feature>
<feature type="transmembrane region" description="Helical" evidence="6">
    <location>
        <begin position="155"/>
        <end position="178"/>
    </location>
</feature>
<dbReference type="AlphaFoldDB" id="A0A423VHM4"/>
<comment type="subcellular location">
    <subcellularLocation>
        <location evidence="1">Membrane</location>
        <topology evidence="1">Multi-pass membrane protein</topology>
    </subcellularLocation>
</comment>
<sequence>MSSTLPSTITDEARARAPISSATVVGVGVVCLVLPTVFTGTRVYTRFTVYQQFWWDDLHLEDDPAADYKRYLELFQDLQMVARTSMFLAKLSILLLYIRLFFPKGVSRSLFWWVIQAVVWLNFLYTVGLILAIALQCVPYHKPYGTTCENQYMVLISASIINIISDLLVLVIPMASLWRLNMSRKRKWAVWALFAFGTLAPMASIARLAYQIPLADGKDTTVIYMIVVLLALVEQVIAVIAGNAPVVSAWFIRIFVKRGNRDAAISPGAAANVPRTITQRFWPDREGGKETPQERRLRKWKRSGASDPYPITITTRGLIELLVTFGQLQLHGVHLGRLDLELSVALQHQDVAALLPVVGDEVQVVRGDANALQVVRLAEADQGAADVLKGEGGLVLADLKQALARTVGPYRHAEVLGARSK</sequence>
<dbReference type="InterPro" id="IPR052337">
    <property type="entry name" value="SAT4-like"/>
</dbReference>